<evidence type="ECO:0000256" key="8">
    <source>
        <dbReference type="ARBA" id="ARBA00023170"/>
    </source>
</evidence>
<keyword evidence="9 10" id="KW-0807">Transducer</keyword>
<evidence type="ECO:0000256" key="4">
    <source>
        <dbReference type="ARBA" id="ARBA00022692"/>
    </source>
</evidence>
<dbReference type="GO" id="GO:0005886">
    <property type="term" value="C:plasma membrane"/>
    <property type="evidence" value="ECO:0007669"/>
    <property type="project" value="UniProtKB-SubCell"/>
</dbReference>
<name>A0A9N9XL42_PHYSR</name>
<evidence type="ECO:0000256" key="1">
    <source>
        <dbReference type="ARBA" id="ARBA00004651"/>
    </source>
</evidence>
<proteinExistence type="inferred from homology"/>
<comment type="similarity">
    <text evidence="10">Belongs to the insect chemoreceptor superfamily. Heteromeric odorant receptor channel (TC 1.A.69) family.</text>
</comment>
<keyword evidence="6 10" id="KW-1133">Transmembrane helix</keyword>
<feature type="transmembrane region" description="Helical" evidence="10">
    <location>
        <begin position="182"/>
        <end position="202"/>
    </location>
</feature>
<dbReference type="InterPro" id="IPR004117">
    <property type="entry name" value="7tm6_olfct_rcpt"/>
</dbReference>
<keyword evidence="12" id="KW-1185">Reference proteome</keyword>
<keyword evidence="8 10" id="KW-0675">Receptor</keyword>
<feature type="transmembrane region" description="Helical" evidence="10">
    <location>
        <begin position="69"/>
        <end position="85"/>
    </location>
</feature>
<keyword evidence="5 10" id="KW-0552">Olfaction</keyword>
<keyword evidence="3 10" id="KW-0716">Sensory transduction</keyword>
<feature type="transmembrane region" description="Helical" evidence="10">
    <location>
        <begin position="285"/>
        <end position="304"/>
    </location>
</feature>
<gene>
    <name evidence="11" type="ORF">PHYEVI_LOCUS4576</name>
</gene>
<dbReference type="Proteomes" id="UP001153712">
    <property type="component" value="Chromosome 2"/>
</dbReference>
<comment type="subcellular location">
    <subcellularLocation>
        <location evidence="1 10">Cell membrane</location>
        <topology evidence="1 10">Multi-pass membrane protein</topology>
    </subcellularLocation>
</comment>
<dbReference type="AlphaFoldDB" id="A0A9N9XL42"/>
<evidence type="ECO:0000256" key="5">
    <source>
        <dbReference type="ARBA" id="ARBA00022725"/>
    </source>
</evidence>
<comment type="caution">
    <text evidence="10">Lacks conserved residue(s) required for the propagation of feature annotation.</text>
</comment>
<dbReference type="GO" id="GO:0007165">
    <property type="term" value="P:signal transduction"/>
    <property type="evidence" value="ECO:0007669"/>
    <property type="project" value="UniProtKB-KW"/>
</dbReference>
<keyword evidence="2" id="KW-1003">Cell membrane</keyword>
<feature type="transmembrane region" description="Helical" evidence="10">
    <location>
        <begin position="36"/>
        <end position="57"/>
    </location>
</feature>
<dbReference type="PANTHER" id="PTHR21137">
    <property type="entry name" value="ODORANT RECEPTOR"/>
    <property type="match status" value="1"/>
</dbReference>
<sequence length="379" mass="44892">MEEKTYFFPIARLFMELTTIWYPKRMTETSRKVYKILAYFLKGNYYLFVTLFIIGILTTDSEADRDLNLQYLPTLIAIAARMWLLQTKKIKDLYSEIYDVEKRIASEENQNLRNIFFDDVKYNKNLTKLIIALNSFTNIQLILFSMYLWLELKNVLFTVVWYPFDSYQYIDLAALHQTLSSAYTFAVYLALNITIVPLILFATTRLKLLCYKFEHFKQFTDNIGLSPKDYLSLLIEEHQDIISYVVSVNHSMKWCFIVDFMLKSYTFTQYLYTVLKSFNEDRARLGLALFAFIVVSVEIWYISYHGNELILVSQELSKCIFANNNWYELDIGLQNDLLMIMVRSERPLSIVVGNFYTIDNNLFLKIMKAGYTFLLFYNV</sequence>
<evidence type="ECO:0000256" key="2">
    <source>
        <dbReference type="ARBA" id="ARBA00022475"/>
    </source>
</evidence>
<reference evidence="11" key="1">
    <citation type="submission" date="2022-01" db="EMBL/GenBank/DDBJ databases">
        <authorList>
            <person name="King R."/>
        </authorList>
    </citation>
    <scope>NUCLEOTIDE SEQUENCE</scope>
</reference>
<evidence type="ECO:0000256" key="3">
    <source>
        <dbReference type="ARBA" id="ARBA00022606"/>
    </source>
</evidence>
<evidence type="ECO:0000256" key="10">
    <source>
        <dbReference type="RuleBase" id="RU351113"/>
    </source>
</evidence>
<keyword evidence="7 10" id="KW-0472">Membrane</keyword>
<accession>A0A9N9XL42</accession>
<dbReference type="Pfam" id="PF02949">
    <property type="entry name" value="7tm_6"/>
    <property type="match status" value="1"/>
</dbReference>
<feature type="transmembrane region" description="Helical" evidence="10">
    <location>
        <begin position="129"/>
        <end position="150"/>
    </location>
</feature>
<dbReference type="EMBL" id="OU900095">
    <property type="protein sequence ID" value="CAG9858185.1"/>
    <property type="molecule type" value="Genomic_DNA"/>
</dbReference>
<dbReference type="PANTHER" id="PTHR21137:SF35">
    <property type="entry name" value="ODORANT RECEPTOR 19A-RELATED"/>
    <property type="match status" value="1"/>
</dbReference>
<dbReference type="GO" id="GO:0005549">
    <property type="term" value="F:odorant binding"/>
    <property type="evidence" value="ECO:0007669"/>
    <property type="project" value="InterPro"/>
</dbReference>
<evidence type="ECO:0000256" key="6">
    <source>
        <dbReference type="ARBA" id="ARBA00022989"/>
    </source>
</evidence>
<dbReference type="OrthoDB" id="6717771at2759"/>
<evidence type="ECO:0000313" key="11">
    <source>
        <dbReference type="EMBL" id="CAG9858185.1"/>
    </source>
</evidence>
<dbReference type="GO" id="GO:0004984">
    <property type="term" value="F:olfactory receptor activity"/>
    <property type="evidence" value="ECO:0007669"/>
    <property type="project" value="InterPro"/>
</dbReference>
<protein>
    <recommendedName>
        <fullName evidence="10">Odorant receptor</fullName>
    </recommendedName>
</protein>
<keyword evidence="4 10" id="KW-0812">Transmembrane</keyword>
<organism evidence="11 12">
    <name type="scientific">Phyllotreta striolata</name>
    <name type="common">Striped flea beetle</name>
    <name type="synonym">Crioceris striolata</name>
    <dbReference type="NCBI Taxonomy" id="444603"/>
    <lineage>
        <taxon>Eukaryota</taxon>
        <taxon>Metazoa</taxon>
        <taxon>Ecdysozoa</taxon>
        <taxon>Arthropoda</taxon>
        <taxon>Hexapoda</taxon>
        <taxon>Insecta</taxon>
        <taxon>Pterygota</taxon>
        <taxon>Neoptera</taxon>
        <taxon>Endopterygota</taxon>
        <taxon>Coleoptera</taxon>
        <taxon>Polyphaga</taxon>
        <taxon>Cucujiformia</taxon>
        <taxon>Chrysomeloidea</taxon>
        <taxon>Chrysomelidae</taxon>
        <taxon>Galerucinae</taxon>
        <taxon>Alticini</taxon>
        <taxon>Phyllotreta</taxon>
    </lineage>
</organism>
<evidence type="ECO:0000256" key="7">
    <source>
        <dbReference type="ARBA" id="ARBA00023136"/>
    </source>
</evidence>
<evidence type="ECO:0000313" key="12">
    <source>
        <dbReference type="Proteomes" id="UP001153712"/>
    </source>
</evidence>
<evidence type="ECO:0000256" key="9">
    <source>
        <dbReference type="ARBA" id="ARBA00023224"/>
    </source>
</evidence>